<keyword evidence="3" id="KW-1185">Reference proteome</keyword>
<accession>A0A1H3KCW8</accession>
<name>A0A1H3KCW8_9RHOB</name>
<feature type="transmembrane region" description="Helical" evidence="1">
    <location>
        <begin position="83"/>
        <end position="104"/>
    </location>
</feature>
<dbReference type="OrthoDB" id="7595044at2"/>
<evidence type="ECO:0008006" key="4">
    <source>
        <dbReference type="Google" id="ProtNLM"/>
    </source>
</evidence>
<sequence>MPNLFATLMLAVWPLITLLLFALRPPRHALIWSLLLGYLLLPERPAGFDFPMMPPLDKHNIPALAAFFLILTRHGPPGPLLPLNPVAWGLTLIFVFSPLFTALTNPAPVHYGVVHLPGLGLKEAVALVLGQILLILPFLLARQFIATGGAQRVLMRALVVAAVLYTIPMLIEIRLSPQLNLWIYGWYQHEFAQTIRFGGFRPMVFLYHGIWVAFFALTGLICAVALWRTRGPRRPRMLLAAVWLTIVLILAKSLGAILFAVLLLPLTLFLGNRMQIRIALLLALLATAYPVLKNADLIPEDRMLNAAARVDPDRAASLRFRFDNETRLIERAYEKPFFGWGSYGRNQIFDPRSGEIDTVTDGRWIILIGVYGWIGYLAEFGLLLWPLVMLWWLSRGATARLVAATTGPLCLLLAINIVDLLPNATLTPVTWLITGALLGHAERLSARRAIGRVGALRLKWKPVM</sequence>
<organism evidence="2 3">
    <name type="scientific">Citreimonas salinaria</name>
    <dbReference type="NCBI Taxonomy" id="321339"/>
    <lineage>
        <taxon>Bacteria</taxon>
        <taxon>Pseudomonadati</taxon>
        <taxon>Pseudomonadota</taxon>
        <taxon>Alphaproteobacteria</taxon>
        <taxon>Rhodobacterales</taxon>
        <taxon>Roseobacteraceae</taxon>
        <taxon>Citreimonas</taxon>
    </lineage>
</organism>
<feature type="transmembrane region" description="Helical" evidence="1">
    <location>
        <begin position="205"/>
        <end position="226"/>
    </location>
</feature>
<feature type="transmembrane region" description="Helical" evidence="1">
    <location>
        <begin position="274"/>
        <end position="292"/>
    </location>
</feature>
<dbReference type="AlphaFoldDB" id="A0A1H3KCW8"/>
<dbReference type="STRING" id="321339.SAMN05444340_10951"/>
<feature type="transmembrane region" description="Helical" evidence="1">
    <location>
        <begin position="238"/>
        <end position="262"/>
    </location>
</feature>
<reference evidence="2 3" key="1">
    <citation type="submission" date="2016-10" db="EMBL/GenBank/DDBJ databases">
        <authorList>
            <person name="de Groot N.N."/>
        </authorList>
    </citation>
    <scope>NUCLEOTIDE SEQUENCE [LARGE SCALE GENOMIC DNA]</scope>
    <source>
        <strain evidence="2 3">DSM 26880</strain>
    </source>
</reference>
<protein>
    <recommendedName>
        <fullName evidence="4">O-Antigen ligase</fullName>
    </recommendedName>
</protein>
<dbReference type="RefSeq" id="WP_089883665.1">
    <property type="nucleotide sequence ID" value="NZ_FNPF01000009.1"/>
</dbReference>
<feature type="transmembrane region" description="Helical" evidence="1">
    <location>
        <begin position="399"/>
        <end position="418"/>
    </location>
</feature>
<dbReference type="EMBL" id="FNPF01000009">
    <property type="protein sequence ID" value="SDY49779.1"/>
    <property type="molecule type" value="Genomic_DNA"/>
</dbReference>
<feature type="transmembrane region" description="Helical" evidence="1">
    <location>
        <begin position="153"/>
        <end position="171"/>
    </location>
</feature>
<keyword evidence="1" id="KW-0812">Transmembrane</keyword>
<evidence type="ECO:0000313" key="2">
    <source>
        <dbReference type="EMBL" id="SDY49779.1"/>
    </source>
</evidence>
<feature type="transmembrane region" description="Helical" evidence="1">
    <location>
        <begin position="124"/>
        <end position="141"/>
    </location>
</feature>
<evidence type="ECO:0000313" key="3">
    <source>
        <dbReference type="Proteomes" id="UP000199286"/>
    </source>
</evidence>
<feature type="transmembrane region" description="Helical" evidence="1">
    <location>
        <begin position="373"/>
        <end position="393"/>
    </location>
</feature>
<proteinExistence type="predicted"/>
<keyword evidence="1" id="KW-0472">Membrane</keyword>
<evidence type="ECO:0000256" key="1">
    <source>
        <dbReference type="SAM" id="Phobius"/>
    </source>
</evidence>
<gene>
    <name evidence="2" type="ORF">SAMN05444340_10951</name>
</gene>
<dbReference type="Proteomes" id="UP000199286">
    <property type="component" value="Unassembled WGS sequence"/>
</dbReference>
<keyword evidence="1" id="KW-1133">Transmembrane helix</keyword>